<dbReference type="KEGG" id="manr:MPAN_004390"/>
<organism evidence="1 2">
    <name type="scientific">Mariniplasma anaerobium</name>
    <dbReference type="NCBI Taxonomy" id="2735436"/>
    <lineage>
        <taxon>Bacteria</taxon>
        <taxon>Bacillati</taxon>
        <taxon>Mycoplasmatota</taxon>
        <taxon>Mollicutes</taxon>
        <taxon>Acholeplasmatales</taxon>
        <taxon>Acholeplasmataceae</taxon>
        <taxon>Mariniplasma</taxon>
    </lineage>
</organism>
<dbReference type="Pfam" id="PF04816">
    <property type="entry name" value="TrmK"/>
    <property type="match status" value="1"/>
</dbReference>
<dbReference type="GO" id="GO:0032259">
    <property type="term" value="P:methylation"/>
    <property type="evidence" value="ECO:0007669"/>
    <property type="project" value="UniProtKB-KW"/>
</dbReference>
<proteinExistence type="predicted"/>
<dbReference type="PIRSF" id="PIRSF018637">
    <property type="entry name" value="TrmK"/>
    <property type="match status" value="1"/>
</dbReference>
<dbReference type="RefSeq" id="WP_176239986.1">
    <property type="nucleotide sequence ID" value="NZ_AP024412.1"/>
</dbReference>
<dbReference type="InterPro" id="IPR006901">
    <property type="entry name" value="TrmK"/>
</dbReference>
<dbReference type="EMBL" id="AP024412">
    <property type="protein sequence ID" value="BCR35546.1"/>
    <property type="molecule type" value="Genomic_DNA"/>
</dbReference>
<protein>
    <submittedName>
        <fullName evidence="1">SAM-dependent methyltransferase</fullName>
    </submittedName>
</protein>
<name>A0A7U9XW95_9MOLU</name>
<dbReference type="AlphaFoldDB" id="A0A7U9XW95"/>
<keyword evidence="1" id="KW-0808">Transferase</keyword>
<sequence length="205" mass="23747">MARNKRIKFLSELTQGYDCVLDIGTDHGLVLLEAFKNGYIKSAIASDLREEPLKSAKKSLNHYPVEFVISDGFKNIQSDFDLGIIAGMGAYLIKDILKYAPMDKTYILQANDNHEILREFLAKQGFEIVDEHIIHDKFYYVIMIIKKGHMKLSEADLYLGPKLKYKKEAKPFYDQKIKQFQKIYPKADDARQQALSKLIKIYQME</sequence>
<dbReference type="InterPro" id="IPR029063">
    <property type="entry name" value="SAM-dependent_MTases_sf"/>
</dbReference>
<keyword evidence="2" id="KW-1185">Reference proteome</keyword>
<evidence type="ECO:0000313" key="1">
    <source>
        <dbReference type="EMBL" id="BCR35546.1"/>
    </source>
</evidence>
<keyword evidence="1" id="KW-0489">Methyltransferase</keyword>
<evidence type="ECO:0000313" key="2">
    <source>
        <dbReference type="Proteomes" id="UP000620133"/>
    </source>
</evidence>
<accession>A0A7U9XW95</accession>
<dbReference type="PANTHER" id="PTHR38451">
    <property type="entry name" value="TRNA (ADENINE(22)-N(1))-METHYLTRANSFERASE"/>
    <property type="match status" value="1"/>
</dbReference>
<gene>
    <name evidence="1" type="ORF">MPAN_004390</name>
</gene>
<dbReference type="SUPFAM" id="SSF53335">
    <property type="entry name" value="S-adenosyl-L-methionine-dependent methyltransferases"/>
    <property type="match status" value="1"/>
</dbReference>
<dbReference type="Proteomes" id="UP000620133">
    <property type="component" value="Chromosome"/>
</dbReference>
<dbReference type="Gene3D" id="3.40.50.150">
    <property type="entry name" value="Vaccinia Virus protein VP39"/>
    <property type="match status" value="1"/>
</dbReference>
<dbReference type="PANTHER" id="PTHR38451:SF1">
    <property type="entry name" value="TRNA (ADENINE(22)-N(1))-METHYLTRANSFERASE"/>
    <property type="match status" value="1"/>
</dbReference>
<dbReference type="GO" id="GO:0160105">
    <property type="term" value="F:tRNA (adenine(22)-N1)-methyltransferase activity"/>
    <property type="evidence" value="ECO:0007669"/>
    <property type="project" value="InterPro"/>
</dbReference>
<reference evidence="1" key="1">
    <citation type="submission" date="2021-01" db="EMBL/GenBank/DDBJ databases">
        <title>Draft genome sequence of Acholeplasmataceae bacterium strain Mahy22.</title>
        <authorList>
            <person name="Watanabe M."/>
            <person name="Kojima H."/>
            <person name="Fukui M."/>
        </authorList>
    </citation>
    <scope>NUCLEOTIDE SEQUENCE</scope>
    <source>
        <strain evidence="1">Mahy22</strain>
    </source>
</reference>